<dbReference type="Proteomes" id="UP000322267">
    <property type="component" value="Unassembled WGS sequence"/>
</dbReference>
<keyword evidence="1" id="KW-0812">Transmembrane</keyword>
<organism evidence="2 3">
    <name type="scientific">Rossellomorea vietnamensis</name>
    <dbReference type="NCBI Taxonomy" id="218284"/>
    <lineage>
        <taxon>Bacteria</taxon>
        <taxon>Bacillati</taxon>
        <taxon>Bacillota</taxon>
        <taxon>Bacilli</taxon>
        <taxon>Bacillales</taxon>
        <taxon>Bacillaceae</taxon>
        <taxon>Rossellomorea</taxon>
    </lineage>
</organism>
<gene>
    <name evidence="2" type="ORF">FZC78_19225</name>
</gene>
<dbReference type="OrthoDB" id="9870496at2"/>
<evidence type="ECO:0000313" key="3">
    <source>
        <dbReference type="Proteomes" id="UP000322267"/>
    </source>
</evidence>
<proteinExistence type="predicted"/>
<feature type="transmembrane region" description="Helical" evidence="1">
    <location>
        <begin position="110"/>
        <end position="129"/>
    </location>
</feature>
<dbReference type="RefSeq" id="WP_148941701.1">
    <property type="nucleotide sequence ID" value="NZ_VTEI01000014.1"/>
</dbReference>
<reference evidence="2 3" key="1">
    <citation type="submission" date="2019-08" db="EMBL/GenBank/DDBJ databases">
        <title>Bacillus genomes from the desert of Cuatro Cienegas, Coahuila.</title>
        <authorList>
            <person name="Olmedo-Alvarez G."/>
        </authorList>
    </citation>
    <scope>NUCLEOTIDE SEQUENCE [LARGE SCALE GENOMIC DNA]</scope>
    <source>
        <strain evidence="2 3">CH34_1T</strain>
    </source>
</reference>
<feature type="transmembrane region" description="Helical" evidence="1">
    <location>
        <begin position="31"/>
        <end position="48"/>
    </location>
</feature>
<dbReference type="EMBL" id="VTEI01000014">
    <property type="protein sequence ID" value="TYS14287.1"/>
    <property type="molecule type" value="Genomic_DNA"/>
</dbReference>
<keyword evidence="1" id="KW-0472">Membrane</keyword>
<sequence>MRSIKIVLFFIGIILMRYVGGVPTDSHNFFITHFVFFTPFLLDYYKLLSVENKLIKFFVILGFAAGIGILLLNIIGIFQIVEITGDVHSYTLTISNEYYMGFDNLMSMPFFLNLSGVVYGYIFFGYIVFEDLINVSPKISEAKGRREAHANTG</sequence>
<keyword evidence="1" id="KW-1133">Transmembrane helix</keyword>
<evidence type="ECO:0000256" key="1">
    <source>
        <dbReference type="SAM" id="Phobius"/>
    </source>
</evidence>
<dbReference type="AlphaFoldDB" id="A0A5D4NJP6"/>
<comment type="caution">
    <text evidence="2">The sequence shown here is derived from an EMBL/GenBank/DDBJ whole genome shotgun (WGS) entry which is preliminary data.</text>
</comment>
<feature type="transmembrane region" description="Helical" evidence="1">
    <location>
        <begin position="57"/>
        <end position="81"/>
    </location>
</feature>
<name>A0A5D4NJP6_9BACI</name>
<accession>A0A5D4NJP6</accession>
<protein>
    <submittedName>
        <fullName evidence="2">Uncharacterized protein</fullName>
    </submittedName>
</protein>
<evidence type="ECO:0000313" key="2">
    <source>
        <dbReference type="EMBL" id="TYS14287.1"/>
    </source>
</evidence>